<dbReference type="Proteomes" id="UP000552709">
    <property type="component" value="Unassembled WGS sequence"/>
</dbReference>
<evidence type="ECO:0000259" key="1">
    <source>
        <dbReference type="PROSITE" id="PS51832"/>
    </source>
</evidence>
<dbReference type="InterPro" id="IPR003607">
    <property type="entry name" value="HD/PDEase_dom"/>
</dbReference>
<accession>A0A7W8NJJ6</accession>
<proteinExistence type="predicted"/>
<reference evidence="2 3" key="1">
    <citation type="submission" date="2020-08" db="EMBL/GenBank/DDBJ databases">
        <title>Genomic Encyclopedia of Type Strains, Phase IV (KMG-IV): sequencing the most valuable type-strain genomes for metagenomic binning, comparative biology and taxonomic classification.</title>
        <authorList>
            <person name="Goeker M."/>
        </authorList>
    </citation>
    <scope>NUCLEOTIDE SEQUENCE [LARGE SCALE GENOMIC DNA]</scope>
    <source>
        <strain evidence="2 3">DSM 27939</strain>
    </source>
</reference>
<keyword evidence="3" id="KW-1185">Reference proteome</keyword>
<dbReference type="Pfam" id="PF13487">
    <property type="entry name" value="HD_5"/>
    <property type="match status" value="1"/>
</dbReference>
<dbReference type="InterPro" id="IPR052020">
    <property type="entry name" value="Cyclic_di-GMP/3'3'-cGAMP_PDE"/>
</dbReference>
<feature type="domain" description="HD-GYP" evidence="1">
    <location>
        <begin position="1"/>
        <end position="116"/>
    </location>
</feature>
<dbReference type="InterPro" id="IPR037522">
    <property type="entry name" value="HD_GYP_dom"/>
</dbReference>
<protein>
    <submittedName>
        <fullName evidence="2">HD-GYP domain-containing protein (C-di-GMP phosphodiesterase class II)</fullName>
    </submittedName>
</protein>
<evidence type="ECO:0000313" key="2">
    <source>
        <dbReference type="EMBL" id="MBB5366182.1"/>
    </source>
</evidence>
<gene>
    <name evidence="2" type="ORF">HNQ08_005311</name>
</gene>
<dbReference type="Gene3D" id="1.10.3210.10">
    <property type="entry name" value="Hypothetical protein af1432"/>
    <property type="match status" value="1"/>
</dbReference>
<name>A0A7W8NJJ6_9DEIO</name>
<dbReference type="SUPFAM" id="SSF109604">
    <property type="entry name" value="HD-domain/PDEase-like"/>
    <property type="match status" value="1"/>
</dbReference>
<dbReference type="PANTHER" id="PTHR45228">
    <property type="entry name" value="CYCLIC DI-GMP PHOSPHODIESTERASE TM_0186-RELATED"/>
    <property type="match status" value="1"/>
</dbReference>
<dbReference type="PROSITE" id="PS51832">
    <property type="entry name" value="HD_GYP"/>
    <property type="match status" value="1"/>
</dbReference>
<dbReference type="AlphaFoldDB" id="A0A7W8NJJ6"/>
<dbReference type="EMBL" id="JACHFL010000030">
    <property type="protein sequence ID" value="MBB5366182.1"/>
    <property type="molecule type" value="Genomic_DNA"/>
</dbReference>
<comment type="caution">
    <text evidence="2">The sequence shown here is derived from an EMBL/GenBank/DDBJ whole genome shotgun (WGS) entry which is preliminary data.</text>
</comment>
<dbReference type="CDD" id="cd00077">
    <property type="entry name" value="HDc"/>
    <property type="match status" value="1"/>
</dbReference>
<organism evidence="2 3">
    <name type="scientific">Deinococcus humi</name>
    <dbReference type="NCBI Taxonomy" id="662880"/>
    <lineage>
        <taxon>Bacteria</taxon>
        <taxon>Thermotogati</taxon>
        <taxon>Deinococcota</taxon>
        <taxon>Deinococci</taxon>
        <taxon>Deinococcales</taxon>
        <taxon>Deinococcaceae</taxon>
        <taxon>Deinococcus</taxon>
    </lineage>
</organism>
<sequence>MDCIVALATRMVEALCWFPSQIQAVCWGAYLHDIGEVAIPDAALLKPGALTVDEQAVMCSHIERGMTLVAALDFWPDMTLAVVRDHHERWDGQGYSEGKVGREISLAGRIFTLCDV</sequence>
<evidence type="ECO:0000313" key="3">
    <source>
        <dbReference type="Proteomes" id="UP000552709"/>
    </source>
</evidence>
<dbReference type="PANTHER" id="PTHR45228:SF8">
    <property type="entry name" value="TWO-COMPONENT RESPONSE REGULATOR-RELATED"/>
    <property type="match status" value="1"/>
</dbReference>